<comment type="similarity">
    <text evidence="1">Belongs to the actin-binding proteins ADF family.</text>
</comment>
<dbReference type="InterPro" id="IPR029006">
    <property type="entry name" value="ADF-H/Gelsolin-like_dom_sf"/>
</dbReference>
<reference evidence="5" key="1">
    <citation type="submission" date="2022-11" db="UniProtKB">
        <authorList>
            <consortium name="WormBaseParasite"/>
        </authorList>
    </citation>
    <scope>IDENTIFICATION</scope>
</reference>
<evidence type="ECO:0000313" key="4">
    <source>
        <dbReference type="Proteomes" id="UP000887563"/>
    </source>
</evidence>
<evidence type="ECO:0000313" key="5">
    <source>
        <dbReference type="WBParaSite" id="Minc3s00068g03385"/>
    </source>
</evidence>
<organism evidence="4 5">
    <name type="scientific">Meloidogyne incognita</name>
    <name type="common">Southern root-knot nematode worm</name>
    <name type="synonym">Oxyuris incognita</name>
    <dbReference type="NCBI Taxonomy" id="6306"/>
    <lineage>
        <taxon>Eukaryota</taxon>
        <taxon>Metazoa</taxon>
        <taxon>Ecdysozoa</taxon>
        <taxon>Nematoda</taxon>
        <taxon>Chromadorea</taxon>
        <taxon>Rhabditida</taxon>
        <taxon>Tylenchina</taxon>
        <taxon>Tylenchomorpha</taxon>
        <taxon>Tylenchoidea</taxon>
        <taxon>Meloidogynidae</taxon>
        <taxon>Meloidogyninae</taxon>
        <taxon>Meloidogyne</taxon>
        <taxon>Meloidogyne incognita group</taxon>
    </lineage>
</organism>
<dbReference type="GO" id="GO:0030042">
    <property type="term" value="P:actin filament depolymerization"/>
    <property type="evidence" value="ECO:0007669"/>
    <property type="project" value="InterPro"/>
</dbReference>
<proteinExistence type="inferred from homology"/>
<keyword evidence="2" id="KW-0009">Actin-binding</keyword>
<dbReference type="Gene3D" id="3.40.20.10">
    <property type="entry name" value="Severin"/>
    <property type="match status" value="2"/>
</dbReference>
<protein>
    <submittedName>
        <fullName evidence="5">ADF-H domain-containing protein</fullName>
    </submittedName>
</protein>
<evidence type="ECO:0000256" key="2">
    <source>
        <dbReference type="ARBA" id="ARBA00023203"/>
    </source>
</evidence>
<sequence length="227" mass="25441">MASGVMVNAECQTAFQQLSEAKKYRYIIYKIVENEVVVEVALTAEEVFLKVLWGLGTLGIFWGDLWSVGVGSQGGLLGLYSCLFRQPSFLRTFPFFADTFPKLLSGYSLIGTTDDSYEDNSKAAYEIFVKDIKDKTDGFQDCRYAVFDFKFQTHRPGAGTSKMDKIVFIQLCPDSASIKKKMVYASTASAIKASLGTAKMLQFQVSDESEIAHKELLNKLNEKYRDN</sequence>
<keyword evidence="4" id="KW-1185">Reference proteome</keyword>
<dbReference type="InterPro" id="IPR017904">
    <property type="entry name" value="ADF/Cofilin"/>
</dbReference>
<dbReference type="GO" id="GO:0015629">
    <property type="term" value="C:actin cytoskeleton"/>
    <property type="evidence" value="ECO:0007669"/>
    <property type="project" value="InterPro"/>
</dbReference>
<evidence type="ECO:0000256" key="1">
    <source>
        <dbReference type="ARBA" id="ARBA00006844"/>
    </source>
</evidence>
<dbReference type="GO" id="GO:0003779">
    <property type="term" value="F:actin binding"/>
    <property type="evidence" value="ECO:0007669"/>
    <property type="project" value="UniProtKB-KW"/>
</dbReference>
<dbReference type="SMART" id="SM00102">
    <property type="entry name" value="ADF"/>
    <property type="match status" value="1"/>
</dbReference>
<dbReference type="PANTHER" id="PTHR11913">
    <property type="entry name" value="COFILIN-RELATED"/>
    <property type="match status" value="1"/>
</dbReference>
<dbReference type="InterPro" id="IPR002108">
    <property type="entry name" value="ADF-H"/>
</dbReference>
<dbReference type="AlphaFoldDB" id="A0A914KPH2"/>
<dbReference type="SUPFAM" id="SSF55753">
    <property type="entry name" value="Actin depolymerizing proteins"/>
    <property type="match status" value="2"/>
</dbReference>
<dbReference type="Pfam" id="PF00241">
    <property type="entry name" value="Cofilin_ADF"/>
    <property type="match status" value="1"/>
</dbReference>
<dbReference type="PROSITE" id="PS51263">
    <property type="entry name" value="ADF_H"/>
    <property type="match status" value="1"/>
</dbReference>
<dbReference type="WBParaSite" id="Minc3s00068g03385">
    <property type="protein sequence ID" value="Minc3s00068g03385"/>
    <property type="gene ID" value="Minc3s00068g03385"/>
</dbReference>
<name>A0A914KPH2_MELIC</name>
<dbReference type="Proteomes" id="UP000887563">
    <property type="component" value="Unplaced"/>
</dbReference>
<feature type="domain" description="ADF-H" evidence="3">
    <location>
        <begin position="67"/>
        <end position="221"/>
    </location>
</feature>
<evidence type="ECO:0000259" key="3">
    <source>
        <dbReference type="PROSITE" id="PS51263"/>
    </source>
</evidence>
<accession>A0A914KPH2</accession>